<dbReference type="GO" id="GO:0017000">
    <property type="term" value="P:antibiotic biosynthetic process"/>
    <property type="evidence" value="ECO:0007669"/>
    <property type="project" value="UniProtKB-KW"/>
</dbReference>
<evidence type="ECO:0000256" key="6">
    <source>
        <dbReference type="ARBA" id="ARBA00047715"/>
    </source>
</evidence>
<evidence type="ECO:0000313" key="9">
    <source>
        <dbReference type="Proteomes" id="UP000250434"/>
    </source>
</evidence>
<dbReference type="InterPro" id="IPR015424">
    <property type="entry name" value="PyrdxlP-dep_Trfase"/>
</dbReference>
<dbReference type="KEGG" id="aab:A4R43_27800"/>
<dbReference type="Gene3D" id="3.40.640.10">
    <property type="entry name" value="Type I PLP-dependent aspartate aminotransferase-like (Major domain)"/>
    <property type="match status" value="1"/>
</dbReference>
<evidence type="ECO:0000259" key="7">
    <source>
        <dbReference type="Pfam" id="PF00155"/>
    </source>
</evidence>
<dbReference type="GO" id="GO:0030170">
    <property type="term" value="F:pyridoxal phosphate binding"/>
    <property type="evidence" value="ECO:0007669"/>
    <property type="project" value="InterPro"/>
</dbReference>
<keyword evidence="9" id="KW-1185">Reference proteome</keyword>
<dbReference type="InterPro" id="IPR015422">
    <property type="entry name" value="PyrdxlP-dep_Trfase_small"/>
</dbReference>
<dbReference type="Pfam" id="PF00155">
    <property type="entry name" value="Aminotran_1_2"/>
    <property type="match status" value="1"/>
</dbReference>
<comment type="cofactor">
    <cofactor evidence="1">
        <name>pyridoxal 5'-phosphate</name>
        <dbReference type="ChEBI" id="CHEBI:597326"/>
    </cofactor>
</comment>
<dbReference type="OrthoDB" id="9807157at2"/>
<evidence type="ECO:0000256" key="2">
    <source>
        <dbReference type="ARBA" id="ARBA00013187"/>
    </source>
</evidence>
<dbReference type="PANTHER" id="PTHR13693:SF100">
    <property type="entry name" value="8-AMINO-7-OXONONANOATE SYNTHASE"/>
    <property type="match status" value="1"/>
</dbReference>
<feature type="domain" description="Aminotransferase class I/classII large" evidence="7">
    <location>
        <begin position="46"/>
        <end position="310"/>
    </location>
</feature>
<dbReference type="GO" id="GO:0009102">
    <property type="term" value="P:biotin biosynthetic process"/>
    <property type="evidence" value="ECO:0007669"/>
    <property type="project" value="TreeGrafter"/>
</dbReference>
<name>A0A344LCP4_9PSEU</name>
<proteinExistence type="predicted"/>
<gene>
    <name evidence="8" type="ORF">A4R43_27800</name>
</gene>
<evidence type="ECO:0000256" key="5">
    <source>
        <dbReference type="ARBA" id="ARBA00023194"/>
    </source>
</evidence>
<protein>
    <recommendedName>
        <fullName evidence="2">8-amino-7-oxononanoate synthase</fullName>
        <ecNumber evidence="2">2.3.1.47</ecNumber>
    </recommendedName>
</protein>
<evidence type="ECO:0000256" key="1">
    <source>
        <dbReference type="ARBA" id="ARBA00001933"/>
    </source>
</evidence>
<dbReference type="RefSeq" id="WP_113695051.1">
    <property type="nucleotide sequence ID" value="NZ_CP015163.1"/>
</dbReference>
<sequence length="357" mass="36879">MNRRRADFTSSLYLGMRHASTELPGWSGLTTGRPAALGVPPVAEGVAKALADLQGTETALLARSTLHAFADCLEVLADEQSGIVLDVAAYPIARWAVRRAAGLGRPVLRIPHQDLGSLAAALDRLHARGLRPLVVADGVCGGCGKPFPLPAAVSRLPSRNGLLLLDDSQSLGLFGDRPGPGHPFGDGGGGSLRLAGTKGPVVLVSSLAKAFGAPIASIAGPAVLLERIRKHGGSAMHASPPSTVDIAAAAHALRVNQVEGNALRERLAGRIRLLRRTCGEQGLPLAGGLFPVQATPPLTAQRGKRLLDRLTAAGIDALLRRDCRGGTAVALVVTAGHTTGEITETAAVLSAAWNREE</sequence>
<accession>A0A344LCP4</accession>
<dbReference type="EC" id="2.3.1.47" evidence="2"/>
<dbReference type="InterPro" id="IPR004839">
    <property type="entry name" value="Aminotransferase_I/II_large"/>
</dbReference>
<keyword evidence="3" id="KW-0808">Transferase</keyword>
<dbReference type="EMBL" id="CP015163">
    <property type="protein sequence ID" value="AXB45818.1"/>
    <property type="molecule type" value="Genomic_DNA"/>
</dbReference>
<dbReference type="Gene3D" id="3.90.1150.10">
    <property type="entry name" value="Aspartate Aminotransferase, domain 1"/>
    <property type="match status" value="1"/>
</dbReference>
<dbReference type="AlphaFoldDB" id="A0A344LCP4"/>
<evidence type="ECO:0000256" key="3">
    <source>
        <dbReference type="ARBA" id="ARBA00022679"/>
    </source>
</evidence>
<evidence type="ECO:0000313" key="8">
    <source>
        <dbReference type="EMBL" id="AXB45818.1"/>
    </source>
</evidence>
<dbReference type="SUPFAM" id="SSF53383">
    <property type="entry name" value="PLP-dependent transferases"/>
    <property type="match status" value="1"/>
</dbReference>
<dbReference type="Proteomes" id="UP000250434">
    <property type="component" value="Chromosome"/>
</dbReference>
<dbReference type="GO" id="GO:0008710">
    <property type="term" value="F:8-amino-7-oxononanoate synthase activity"/>
    <property type="evidence" value="ECO:0007669"/>
    <property type="project" value="UniProtKB-EC"/>
</dbReference>
<evidence type="ECO:0000256" key="4">
    <source>
        <dbReference type="ARBA" id="ARBA00022898"/>
    </source>
</evidence>
<dbReference type="PANTHER" id="PTHR13693">
    <property type="entry name" value="CLASS II AMINOTRANSFERASE/8-AMINO-7-OXONONANOATE SYNTHASE"/>
    <property type="match status" value="1"/>
</dbReference>
<organism evidence="8 9">
    <name type="scientific">Amycolatopsis albispora</name>
    <dbReference type="NCBI Taxonomy" id="1804986"/>
    <lineage>
        <taxon>Bacteria</taxon>
        <taxon>Bacillati</taxon>
        <taxon>Actinomycetota</taxon>
        <taxon>Actinomycetes</taxon>
        <taxon>Pseudonocardiales</taxon>
        <taxon>Pseudonocardiaceae</taxon>
        <taxon>Amycolatopsis</taxon>
    </lineage>
</organism>
<keyword evidence="4" id="KW-0663">Pyridoxal phosphate</keyword>
<keyword evidence="5" id="KW-0045">Antibiotic biosynthesis</keyword>
<reference evidence="8 9" key="1">
    <citation type="submission" date="2016-04" db="EMBL/GenBank/DDBJ databases">
        <title>Complete genome sequence and analysis of deep-sea sediment isolate, Amycolatopsis sp. WP1.</title>
        <authorList>
            <person name="Wang H."/>
            <person name="Chen S."/>
            <person name="Wu Q."/>
        </authorList>
    </citation>
    <scope>NUCLEOTIDE SEQUENCE [LARGE SCALE GENOMIC DNA]</scope>
    <source>
        <strain evidence="8 9">WP1</strain>
    </source>
</reference>
<dbReference type="InterPro" id="IPR050087">
    <property type="entry name" value="AON_synthase_class-II"/>
</dbReference>
<dbReference type="InterPro" id="IPR015421">
    <property type="entry name" value="PyrdxlP-dep_Trfase_major"/>
</dbReference>
<comment type="catalytic activity">
    <reaction evidence="6">
        <text>6-carboxyhexanoyl-[ACP] + L-alanine + H(+) = (8S)-8-amino-7-oxononanoate + holo-[ACP] + CO2</text>
        <dbReference type="Rhea" id="RHEA:42288"/>
        <dbReference type="Rhea" id="RHEA-COMP:9685"/>
        <dbReference type="Rhea" id="RHEA-COMP:9955"/>
        <dbReference type="ChEBI" id="CHEBI:15378"/>
        <dbReference type="ChEBI" id="CHEBI:16526"/>
        <dbReference type="ChEBI" id="CHEBI:57972"/>
        <dbReference type="ChEBI" id="CHEBI:64479"/>
        <dbReference type="ChEBI" id="CHEBI:78846"/>
        <dbReference type="ChEBI" id="CHEBI:149468"/>
        <dbReference type="EC" id="2.3.1.47"/>
    </reaction>
</comment>